<dbReference type="Gene3D" id="3.40.140.10">
    <property type="entry name" value="Cytidine Deaminase, domain 2"/>
    <property type="match status" value="1"/>
</dbReference>
<evidence type="ECO:0000256" key="4">
    <source>
        <dbReference type="ARBA" id="ARBA00022833"/>
    </source>
</evidence>
<evidence type="ECO:0000259" key="6">
    <source>
        <dbReference type="PROSITE" id="PS51747"/>
    </source>
</evidence>
<evidence type="ECO:0000313" key="8">
    <source>
        <dbReference type="Proteomes" id="UP000284557"/>
    </source>
</evidence>
<comment type="caution">
    <text evidence="7">The sequence shown here is derived from an EMBL/GenBank/DDBJ whole genome shotgun (WGS) entry which is preliminary data.</text>
</comment>
<dbReference type="GO" id="GO:0046872">
    <property type="term" value="F:metal ion binding"/>
    <property type="evidence" value="ECO:0007669"/>
    <property type="project" value="UniProtKB-KW"/>
</dbReference>
<dbReference type="EMBL" id="QXBN01000068">
    <property type="protein sequence ID" value="RIT26300.1"/>
    <property type="molecule type" value="Genomic_DNA"/>
</dbReference>
<evidence type="ECO:0000313" key="7">
    <source>
        <dbReference type="EMBL" id="RIT26300.1"/>
    </source>
</evidence>
<evidence type="ECO:0000256" key="1">
    <source>
        <dbReference type="ARBA" id="ARBA00006576"/>
    </source>
</evidence>
<dbReference type="PROSITE" id="PS51747">
    <property type="entry name" value="CYT_DCMP_DEAMINASES_2"/>
    <property type="match status" value="1"/>
</dbReference>
<name>A0ABD7HFV1_9MYCO</name>
<protein>
    <recommendedName>
        <fullName evidence="6">CMP/dCMP-type deaminase domain-containing protein</fullName>
    </recommendedName>
</protein>
<proteinExistence type="inferred from homology"/>
<dbReference type="Proteomes" id="UP000284557">
    <property type="component" value="Unassembled WGS sequence"/>
</dbReference>
<sequence length="554" mass="60349">MGNDATHPSLRSLTDGDPQRHDLFVGLVAPIGSSRDEVLTDLAARLTPYGYRMERIRLADLLDDLPSRKGEPLPKRGEPNYHKAHMDAGDGLRRQTGDDSALAALAIARVAALREVRAASDEETVKQPTVYVFDSLKHPREARLLRNVYGTGFWLVSIVQDVEEREQKLADTLASQQSTFSGRDDPTLTALIRRDQGDPGDKSGQQVRDVFADADYFLPVRRGEKWTDHVERFLEGVFDAPFITPNQDEDAMRQAKAASLRSASLSRQVGAVVVPADGDPFLLGSNEVPKPGGGQFREGDSPDFRDFQTGFDPNPTYVDRLLIEVFGRLAAAKYFTDDRNKAGGAAVLKEARAKPADGGPAVLDGIRATALIEFNRCLHAEQAAIISAARTGVAVAGATLYTTTFPCHECTKIILGAGIIEVQYIEPYPKSMASELYRDLIDAVPPMQKAPTATGVSIERVPFRPFLGFGPGRYDEVFLAGRRREGTQAAEHNKLEACPIGRGWSTTAVKEREDDVVLAFTLASDQPAPTGDQPSPTRDETETGVTSDSQSDVS</sequence>
<reference evidence="7 8" key="1">
    <citation type="submission" date="2018-08" db="EMBL/GenBank/DDBJ databases">
        <title>Linezolid Resistance in Mycobacterium abscessus: MIC Distribution and Comprehensive Investigation of Resistance Mechanisms.</title>
        <authorList>
            <person name="Ye M."/>
            <person name="Xu L."/>
            <person name="Zou Y."/>
            <person name="Li B."/>
            <person name="Guo Q."/>
            <person name="Zhang Y."/>
            <person name="Zhan M."/>
            <person name="Xu B."/>
            <person name="Yu F."/>
            <person name="Zhang Z."/>
            <person name="Chu H."/>
        </authorList>
    </citation>
    <scope>NUCLEOTIDE SEQUENCE [LARGE SCALE GENOMIC DNA]</scope>
    <source>
        <strain evidence="7 8">G143</strain>
    </source>
</reference>
<evidence type="ECO:0000256" key="5">
    <source>
        <dbReference type="SAM" id="MobiDB-lite"/>
    </source>
</evidence>
<feature type="region of interest" description="Disordered" evidence="5">
    <location>
        <begin position="522"/>
        <end position="554"/>
    </location>
</feature>
<dbReference type="GO" id="GO:0016787">
    <property type="term" value="F:hydrolase activity"/>
    <property type="evidence" value="ECO:0007669"/>
    <property type="project" value="UniProtKB-KW"/>
</dbReference>
<dbReference type="Pfam" id="PF00383">
    <property type="entry name" value="dCMP_cyt_deam_1"/>
    <property type="match status" value="1"/>
</dbReference>
<dbReference type="InterPro" id="IPR016192">
    <property type="entry name" value="APOBEC/CMP_deaminase_Zn-bd"/>
</dbReference>
<evidence type="ECO:0000256" key="2">
    <source>
        <dbReference type="ARBA" id="ARBA00022723"/>
    </source>
</evidence>
<dbReference type="InterPro" id="IPR002125">
    <property type="entry name" value="CMP_dCMP_dom"/>
</dbReference>
<gene>
    <name evidence="7" type="ORF">D2E76_28215</name>
</gene>
<evidence type="ECO:0000256" key="3">
    <source>
        <dbReference type="ARBA" id="ARBA00022801"/>
    </source>
</evidence>
<dbReference type="InterPro" id="IPR015517">
    <property type="entry name" value="dCMP_deaminase-rel"/>
</dbReference>
<dbReference type="PANTHER" id="PTHR11086:SF18">
    <property type="entry name" value="DEOXYCYTIDYLATE DEAMINASE"/>
    <property type="match status" value="1"/>
</dbReference>
<dbReference type="RefSeq" id="WP_100480730.1">
    <property type="nucleotide sequence ID" value="NZ_CP029076.1"/>
</dbReference>
<dbReference type="InterPro" id="IPR027417">
    <property type="entry name" value="P-loop_NTPase"/>
</dbReference>
<feature type="domain" description="CMP/dCMP-type deaminase" evidence="6">
    <location>
        <begin position="337"/>
        <end position="440"/>
    </location>
</feature>
<feature type="compositionally biased region" description="Polar residues" evidence="5">
    <location>
        <begin position="543"/>
        <end position="554"/>
    </location>
</feature>
<accession>A0ABD7HFV1</accession>
<dbReference type="SUPFAM" id="SSF53927">
    <property type="entry name" value="Cytidine deaminase-like"/>
    <property type="match status" value="1"/>
</dbReference>
<feature type="region of interest" description="Disordered" evidence="5">
    <location>
        <begin position="67"/>
        <end position="95"/>
    </location>
</feature>
<dbReference type="PROSITE" id="PS00903">
    <property type="entry name" value="CYT_DCMP_DEAMINASES_1"/>
    <property type="match status" value="1"/>
</dbReference>
<keyword evidence="3" id="KW-0378">Hydrolase</keyword>
<keyword evidence="2" id="KW-0479">Metal-binding</keyword>
<dbReference type="PANTHER" id="PTHR11086">
    <property type="entry name" value="DEOXYCYTIDYLATE DEAMINASE-RELATED"/>
    <property type="match status" value="1"/>
</dbReference>
<dbReference type="AlphaFoldDB" id="A0ABD7HFV1"/>
<dbReference type="Gene3D" id="3.40.50.300">
    <property type="entry name" value="P-loop containing nucleotide triphosphate hydrolases"/>
    <property type="match status" value="1"/>
</dbReference>
<dbReference type="InterPro" id="IPR016193">
    <property type="entry name" value="Cytidine_deaminase-like"/>
</dbReference>
<keyword evidence="4" id="KW-0862">Zinc</keyword>
<organism evidence="7 8">
    <name type="scientific">Mycobacteroides abscessus</name>
    <dbReference type="NCBI Taxonomy" id="36809"/>
    <lineage>
        <taxon>Bacteria</taxon>
        <taxon>Bacillati</taxon>
        <taxon>Actinomycetota</taxon>
        <taxon>Actinomycetes</taxon>
        <taxon>Mycobacteriales</taxon>
        <taxon>Mycobacteriaceae</taxon>
        <taxon>Mycobacteroides</taxon>
    </lineage>
</organism>
<comment type="similarity">
    <text evidence="1">Belongs to the cytidine and deoxycytidylate deaminase family.</text>
</comment>